<dbReference type="EMBL" id="JANPWB010000016">
    <property type="protein sequence ID" value="KAJ1083250.1"/>
    <property type="molecule type" value="Genomic_DNA"/>
</dbReference>
<evidence type="ECO:0000313" key="1">
    <source>
        <dbReference type="EMBL" id="KAJ1083250.1"/>
    </source>
</evidence>
<keyword evidence="2" id="KW-1185">Reference proteome</keyword>
<organism evidence="1 2">
    <name type="scientific">Pleurodeles waltl</name>
    <name type="common">Iberian ribbed newt</name>
    <dbReference type="NCBI Taxonomy" id="8319"/>
    <lineage>
        <taxon>Eukaryota</taxon>
        <taxon>Metazoa</taxon>
        <taxon>Chordata</taxon>
        <taxon>Craniata</taxon>
        <taxon>Vertebrata</taxon>
        <taxon>Euteleostomi</taxon>
        <taxon>Amphibia</taxon>
        <taxon>Batrachia</taxon>
        <taxon>Caudata</taxon>
        <taxon>Salamandroidea</taxon>
        <taxon>Salamandridae</taxon>
        <taxon>Pleurodelinae</taxon>
        <taxon>Pleurodeles</taxon>
    </lineage>
</organism>
<protein>
    <submittedName>
        <fullName evidence="1">Uncharacterized protein</fullName>
    </submittedName>
</protein>
<evidence type="ECO:0000313" key="2">
    <source>
        <dbReference type="Proteomes" id="UP001066276"/>
    </source>
</evidence>
<sequence length="123" mass="13346">MPRKGAKAAFSAARGKPIRTNFWKTKKQEGALGETGMVASLDISEQPGFIGTGLESHLQEGLEGSRDAISDDTLQLKNPCDTLPQIYHITENHADLINNRRADKALTQPENVQQRPPIVAGVA</sequence>
<name>A0AAV7KVG2_PLEWA</name>
<accession>A0AAV7KVG2</accession>
<reference evidence="1" key="1">
    <citation type="journal article" date="2022" name="bioRxiv">
        <title>Sequencing and chromosome-scale assembly of the giantPleurodeles waltlgenome.</title>
        <authorList>
            <person name="Brown T."/>
            <person name="Elewa A."/>
            <person name="Iarovenko S."/>
            <person name="Subramanian E."/>
            <person name="Araus A.J."/>
            <person name="Petzold A."/>
            <person name="Susuki M."/>
            <person name="Suzuki K.-i.T."/>
            <person name="Hayashi T."/>
            <person name="Toyoda A."/>
            <person name="Oliveira C."/>
            <person name="Osipova E."/>
            <person name="Leigh N.D."/>
            <person name="Simon A."/>
            <person name="Yun M.H."/>
        </authorList>
    </citation>
    <scope>NUCLEOTIDE SEQUENCE</scope>
    <source>
        <strain evidence="1">20211129_DDA</strain>
        <tissue evidence="1">Liver</tissue>
    </source>
</reference>
<dbReference type="AlphaFoldDB" id="A0AAV7KVG2"/>
<gene>
    <name evidence="1" type="ORF">NDU88_003409</name>
</gene>
<proteinExistence type="predicted"/>
<dbReference type="Proteomes" id="UP001066276">
    <property type="component" value="Chromosome 12"/>
</dbReference>
<comment type="caution">
    <text evidence="1">The sequence shown here is derived from an EMBL/GenBank/DDBJ whole genome shotgun (WGS) entry which is preliminary data.</text>
</comment>